<dbReference type="NCBIfam" id="TIGR00856">
    <property type="entry name" value="pyrC_dimer"/>
    <property type="match status" value="1"/>
</dbReference>
<reference evidence="6" key="1">
    <citation type="journal article" date="2016" name="Genome Announc.">
        <title>Genome sequences of three species of Hanseniaspora isolated from spontaneous wine fermentations.</title>
        <authorList>
            <person name="Sternes P.R."/>
            <person name="Lee D."/>
            <person name="Kutyna D.R."/>
            <person name="Borneman A.R."/>
        </authorList>
    </citation>
    <scope>NUCLEOTIDE SEQUENCE [LARGE SCALE GENOMIC DNA]</scope>
    <source>
        <strain evidence="6">AWRI3579</strain>
    </source>
</reference>
<sequence length="373" mass="41263">MNIRLPLNPQSTTAYSNNMSFSGSTTEFDLGITCDMHVHVRDGAMCDLITPTIKDGGVSVAYIMPNLQPPITTIERVVAYKAKLEKLAPETTFLMSFYLHESLTPELVAEAADLGAIQGIKCYPAGVTTNSNQGVDPNDFSKFYPIFKVMEKKNLVLNLHGEKPPVADGDITVLNAEAEFLPALKKLHQDLPNLKIVLEHCTTADACEMIQEINSDNVVASITAHHLSLIVDDWCGNPINFCKPVAKLPKDKRKLVEVALSGDKHFFFGSDSAPHPIENKGKCCGCAAGVFTSKYCIPYVAQVFQDNQGDLINFKKFVSENALTFYKPANIKSKKHCVLYKNEVQITNEISQGDIKVVPFKFGDKLDWDTKWV</sequence>
<organism evidence="5 6">
    <name type="scientific">Hanseniaspora osmophila</name>
    <dbReference type="NCBI Taxonomy" id="56408"/>
    <lineage>
        <taxon>Eukaryota</taxon>
        <taxon>Fungi</taxon>
        <taxon>Dikarya</taxon>
        <taxon>Ascomycota</taxon>
        <taxon>Saccharomycotina</taxon>
        <taxon>Saccharomycetes</taxon>
        <taxon>Saccharomycodales</taxon>
        <taxon>Saccharomycodaceae</taxon>
        <taxon>Hanseniaspora</taxon>
    </lineage>
</organism>
<keyword evidence="4" id="KW-0665">Pyrimidine biosynthesis</keyword>
<evidence type="ECO:0000256" key="2">
    <source>
        <dbReference type="ARBA" id="ARBA00022801"/>
    </source>
</evidence>
<keyword evidence="2" id="KW-0378">Hydrolase</keyword>
<dbReference type="InterPro" id="IPR004721">
    <property type="entry name" value="DHOdimr"/>
</dbReference>
<proteinExistence type="inferred from homology"/>
<gene>
    <name evidence="5" type="ORF">AWRI3579_g1222</name>
</gene>
<dbReference type="PROSITE" id="PS00483">
    <property type="entry name" value="DIHYDROOROTASE_2"/>
    <property type="match status" value="1"/>
</dbReference>
<dbReference type="Proteomes" id="UP000095728">
    <property type="component" value="Unassembled WGS sequence"/>
</dbReference>
<dbReference type="UniPathway" id="UPA00070">
    <property type="reaction ID" value="UER00117"/>
</dbReference>
<dbReference type="PANTHER" id="PTHR43137:SF1">
    <property type="entry name" value="DIHYDROOROTASE"/>
    <property type="match status" value="1"/>
</dbReference>
<dbReference type="EMBL" id="LPNM01000006">
    <property type="protein sequence ID" value="OEJ86133.1"/>
    <property type="molecule type" value="Genomic_DNA"/>
</dbReference>
<dbReference type="PIRSF" id="PIRSF001237">
    <property type="entry name" value="DHOdimr"/>
    <property type="match status" value="1"/>
</dbReference>
<dbReference type="InterPro" id="IPR032466">
    <property type="entry name" value="Metal_Hydrolase"/>
</dbReference>
<dbReference type="PROSITE" id="PS00482">
    <property type="entry name" value="DIHYDROOROTASE_1"/>
    <property type="match status" value="1"/>
</dbReference>
<dbReference type="STRING" id="56408.A0A1E5RHS5"/>
<dbReference type="GO" id="GO:0004151">
    <property type="term" value="F:dihydroorotase activity"/>
    <property type="evidence" value="ECO:0007669"/>
    <property type="project" value="InterPro"/>
</dbReference>
<keyword evidence="3" id="KW-0862">Zinc</keyword>
<evidence type="ECO:0000256" key="1">
    <source>
        <dbReference type="ARBA" id="ARBA00022723"/>
    </source>
</evidence>
<dbReference type="Gene3D" id="3.20.20.140">
    <property type="entry name" value="Metal-dependent hydrolases"/>
    <property type="match status" value="1"/>
</dbReference>
<comment type="caution">
    <text evidence="5">The sequence shown here is derived from an EMBL/GenBank/DDBJ whole genome shotgun (WGS) entry which is preliminary data.</text>
</comment>
<keyword evidence="1" id="KW-0479">Metal-binding</keyword>
<dbReference type="InterPro" id="IPR002195">
    <property type="entry name" value="Dihydroorotase_CS"/>
</dbReference>
<dbReference type="HAMAP" id="MF_00219">
    <property type="entry name" value="PyrC_classII"/>
    <property type="match status" value="1"/>
</dbReference>
<accession>A0A1E5RHS5</accession>
<dbReference type="GO" id="GO:0005737">
    <property type="term" value="C:cytoplasm"/>
    <property type="evidence" value="ECO:0007669"/>
    <property type="project" value="TreeGrafter"/>
</dbReference>
<evidence type="ECO:0000256" key="4">
    <source>
        <dbReference type="ARBA" id="ARBA00022975"/>
    </source>
</evidence>
<evidence type="ECO:0000256" key="3">
    <source>
        <dbReference type="ARBA" id="ARBA00022833"/>
    </source>
</evidence>
<dbReference type="GO" id="GO:0044205">
    <property type="term" value="P:'de novo' UMP biosynthetic process"/>
    <property type="evidence" value="ECO:0007669"/>
    <property type="project" value="UniProtKB-UniPathway"/>
</dbReference>
<dbReference type="PANTHER" id="PTHR43137">
    <property type="entry name" value="DIHYDROOROTASE"/>
    <property type="match status" value="1"/>
</dbReference>
<dbReference type="GO" id="GO:0046872">
    <property type="term" value="F:metal ion binding"/>
    <property type="evidence" value="ECO:0007669"/>
    <property type="project" value="UniProtKB-KW"/>
</dbReference>
<dbReference type="InParanoid" id="A0A1E5RHS5"/>
<name>A0A1E5RHS5_9ASCO</name>
<dbReference type="AlphaFoldDB" id="A0A1E5RHS5"/>
<dbReference type="OrthoDB" id="1670005at2759"/>
<evidence type="ECO:0000313" key="5">
    <source>
        <dbReference type="EMBL" id="OEJ86133.1"/>
    </source>
</evidence>
<keyword evidence="6" id="KW-1185">Reference proteome</keyword>
<dbReference type="FunCoup" id="A0A1E5RHS5">
    <property type="interactions" value="263"/>
</dbReference>
<protein>
    <submittedName>
        <fullName evidence="5">Dihydroorotase</fullName>
    </submittedName>
</protein>
<dbReference type="SUPFAM" id="SSF51556">
    <property type="entry name" value="Metallo-dependent hydrolases"/>
    <property type="match status" value="1"/>
</dbReference>
<dbReference type="GO" id="GO:0006207">
    <property type="term" value="P:'de novo' pyrimidine nucleobase biosynthetic process"/>
    <property type="evidence" value="ECO:0007669"/>
    <property type="project" value="TreeGrafter"/>
</dbReference>
<evidence type="ECO:0000313" key="6">
    <source>
        <dbReference type="Proteomes" id="UP000095728"/>
    </source>
</evidence>